<reference evidence="8" key="1">
    <citation type="submission" date="2020-06" db="EMBL/GenBank/DDBJ databases">
        <authorList>
            <consortium name="Plant Systems Biology data submission"/>
        </authorList>
    </citation>
    <scope>NUCLEOTIDE SEQUENCE</scope>
    <source>
        <strain evidence="8">D6</strain>
    </source>
</reference>
<dbReference type="PROSITE" id="PS50089">
    <property type="entry name" value="ZF_RING_2"/>
    <property type="match status" value="1"/>
</dbReference>
<evidence type="ECO:0000259" key="7">
    <source>
        <dbReference type="PROSITE" id="PS50089"/>
    </source>
</evidence>
<feature type="region of interest" description="Disordered" evidence="5">
    <location>
        <begin position="422"/>
        <end position="441"/>
    </location>
</feature>
<evidence type="ECO:0000256" key="6">
    <source>
        <dbReference type="SAM" id="Phobius"/>
    </source>
</evidence>
<dbReference type="EMBL" id="CAICTM010000666">
    <property type="protein sequence ID" value="CAB9514667.1"/>
    <property type="molecule type" value="Genomic_DNA"/>
</dbReference>
<dbReference type="Pfam" id="PF13639">
    <property type="entry name" value="zf-RING_2"/>
    <property type="match status" value="1"/>
</dbReference>
<evidence type="ECO:0000313" key="8">
    <source>
        <dbReference type="EMBL" id="CAB9514667.1"/>
    </source>
</evidence>
<keyword evidence="2 4" id="KW-0863">Zinc-finger</keyword>
<dbReference type="Proteomes" id="UP001153069">
    <property type="component" value="Unassembled WGS sequence"/>
</dbReference>
<accession>A0A9N8E517</accession>
<proteinExistence type="predicted"/>
<feature type="region of interest" description="Disordered" evidence="5">
    <location>
        <begin position="42"/>
        <end position="72"/>
    </location>
</feature>
<comment type="caution">
    <text evidence="8">The sequence shown here is derived from an EMBL/GenBank/DDBJ whole genome shotgun (WGS) entry which is preliminary data.</text>
</comment>
<dbReference type="PANTHER" id="PTHR14155">
    <property type="entry name" value="RING FINGER DOMAIN-CONTAINING"/>
    <property type="match status" value="1"/>
</dbReference>
<dbReference type="OrthoDB" id="49515at2759"/>
<dbReference type="Gene3D" id="3.30.40.10">
    <property type="entry name" value="Zinc/RING finger domain, C3HC4 (zinc finger)"/>
    <property type="match status" value="1"/>
</dbReference>
<feature type="transmembrane region" description="Helical" evidence="6">
    <location>
        <begin position="82"/>
        <end position="102"/>
    </location>
</feature>
<dbReference type="SUPFAM" id="SSF57850">
    <property type="entry name" value="RING/U-box"/>
    <property type="match status" value="1"/>
</dbReference>
<dbReference type="PANTHER" id="PTHR14155:SF627">
    <property type="entry name" value="OS06G0192800 PROTEIN"/>
    <property type="match status" value="1"/>
</dbReference>
<keyword evidence="3" id="KW-0862">Zinc</keyword>
<keyword evidence="9" id="KW-1185">Reference proteome</keyword>
<keyword evidence="6" id="KW-0812">Transmembrane</keyword>
<dbReference type="InterPro" id="IPR011016">
    <property type="entry name" value="Znf_RING-CH"/>
</dbReference>
<dbReference type="SMART" id="SM00744">
    <property type="entry name" value="RINGv"/>
    <property type="match status" value="1"/>
</dbReference>
<name>A0A9N8E517_9STRA</name>
<dbReference type="InterPro" id="IPR013083">
    <property type="entry name" value="Znf_RING/FYVE/PHD"/>
</dbReference>
<protein>
    <recommendedName>
        <fullName evidence="7">RING-type domain-containing protein</fullName>
    </recommendedName>
</protein>
<sequence>MDTLPFSRYLALAVGLVQPWDHNDSDLLHPYSNSFDDDATIPSARSTASINETTSPPTRLRHGYNDQTSQVGQGDEDYDGEWWYTMLFILAFFLVVLLSYLVREGFSRICGGACCPESLLQEADRSLHRIRNSAQAPTSPLTQEERQAIKLQKQRQERRLWYQYYLKPYIVVLTASNFKTSEQDEEDSLEKEEEPDLELGTKDEFCRPCDESVEEGKETRTSIRISTDGDAEHEGNTTPASGLYAALEENTKMMTLWDPHDTCYREIEANCTICYDDYKVGDTLVRSAADEEGEYCTHVFHYECMMEWLEKGKKRCPICRHWFVPAIRIHQQMQEAHVETHPDSVRHLYDSRTMQGLASLQNDTDSVMSGSSNIDDDHHQGIPVFDVGHHRHASMGGDPASHALDLDIIPAALSTSIVNNQQHDLSARSGDRPTRRRSYPSHSALVLPSDYQASLREWSLHATYDV</sequence>
<evidence type="ECO:0000256" key="2">
    <source>
        <dbReference type="ARBA" id="ARBA00022771"/>
    </source>
</evidence>
<dbReference type="CDD" id="cd16473">
    <property type="entry name" value="RING-H2_RNF103"/>
    <property type="match status" value="1"/>
</dbReference>
<feature type="compositionally biased region" description="Polar residues" evidence="5">
    <location>
        <begin position="43"/>
        <end position="57"/>
    </location>
</feature>
<keyword evidence="1" id="KW-0479">Metal-binding</keyword>
<dbReference type="InterPro" id="IPR001841">
    <property type="entry name" value="Znf_RING"/>
</dbReference>
<dbReference type="SMART" id="SM00184">
    <property type="entry name" value="RING"/>
    <property type="match status" value="1"/>
</dbReference>
<evidence type="ECO:0000256" key="3">
    <source>
        <dbReference type="ARBA" id="ARBA00022833"/>
    </source>
</evidence>
<evidence type="ECO:0000256" key="1">
    <source>
        <dbReference type="ARBA" id="ARBA00022723"/>
    </source>
</evidence>
<gene>
    <name evidence="8" type="ORF">SEMRO_667_G184200.1</name>
</gene>
<organism evidence="8 9">
    <name type="scientific">Seminavis robusta</name>
    <dbReference type="NCBI Taxonomy" id="568900"/>
    <lineage>
        <taxon>Eukaryota</taxon>
        <taxon>Sar</taxon>
        <taxon>Stramenopiles</taxon>
        <taxon>Ochrophyta</taxon>
        <taxon>Bacillariophyta</taxon>
        <taxon>Bacillariophyceae</taxon>
        <taxon>Bacillariophycidae</taxon>
        <taxon>Naviculales</taxon>
        <taxon>Naviculaceae</taxon>
        <taxon>Seminavis</taxon>
    </lineage>
</organism>
<feature type="region of interest" description="Disordered" evidence="5">
    <location>
        <begin position="215"/>
        <end position="238"/>
    </location>
</feature>
<evidence type="ECO:0000256" key="4">
    <source>
        <dbReference type="PROSITE-ProRule" id="PRU00175"/>
    </source>
</evidence>
<dbReference type="AlphaFoldDB" id="A0A9N8E517"/>
<dbReference type="GO" id="GO:0008270">
    <property type="term" value="F:zinc ion binding"/>
    <property type="evidence" value="ECO:0007669"/>
    <property type="project" value="UniProtKB-KW"/>
</dbReference>
<dbReference type="InterPro" id="IPR053238">
    <property type="entry name" value="RING-H2_zinc_finger"/>
</dbReference>
<keyword evidence="6" id="KW-0472">Membrane</keyword>
<keyword evidence="6" id="KW-1133">Transmembrane helix</keyword>
<evidence type="ECO:0000313" key="9">
    <source>
        <dbReference type="Proteomes" id="UP001153069"/>
    </source>
</evidence>
<evidence type="ECO:0000256" key="5">
    <source>
        <dbReference type="SAM" id="MobiDB-lite"/>
    </source>
</evidence>
<feature type="domain" description="RING-type" evidence="7">
    <location>
        <begin position="271"/>
        <end position="320"/>
    </location>
</feature>